<dbReference type="InterPro" id="IPR049258">
    <property type="entry name" value="ODAD1_CC"/>
</dbReference>
<dbReference type="InterPro" id="IPR051876">
    <property type="entry name" value="ODA-DC/CCD"/>
</dbReference>
<evidence type="ECO:0000313" key="4">
    <source>
        <dbReference type="EMBL" id="KAK3786684.1"/>
    </source>
</evidence>
<feature type="domain" description="ODAD1 central coiled coil region" evidence="3">
    <location>
        <begin position="146"/>
        <end position="419"/>
    </location>
</feature>
<feature type="coiled-coil region" evidence="2">
    <location>
        <begin position="326"/>
        <end position="385"/>
    </location>
</feature>
<comment type="caution">
    <text evidence="4">The sequence shown here is derived from an EMBL/GenBank/DDBJ whole genome shotgun (WGS) entry which is preliminary data.</text>
</comment>
<dbReference type="Pfam" id="PF21773">
    <property type="entry name" value="ODAD1_CC"/>
    <property type="match status" value="1"/>
</dbReference>
<dbReference type="AlphaFoldDB" id="A0AAE1AF59"/>
<feature type="coiled-coil region" evidence="2">
    <location>
        <begin position="9"/>
        <end position="61"/>
    </location>
</feature>
<keyword evidence="5" id="KW-1185">Reference proteome</keyword>
<keyword evidence="1 2" id="KW-0175">Coiled coil</keyword>
<evidence type="ECO:0000313" key="5">
    <source>
        <dbReference type="Proteomes" id="UP001283361"/>
    </source>
</evidence>
<protein>
    <recommendedName>
        <fullName evidence="3">ODAD1 central coiled coil region domain-containing protein</fullName>
    </recommendedName>
</protein>
<dbReference type="EMBL" id="JAWDGP010001949">
    <property type="protein sequence ID" value="KAK3786684.1"/>
    <property type="molecule type" value="Genomic_DNA"/>
</dbReference>
<feature type="coiled-coil region" evidence="2">
    <location>
        <begin position="102"/>
        <end position="129"/>
    </location>
</feature>
<sequence length="548" mass="64024">MDIAEIMELEKQKEQMAIDEKAKAKMKRQIRIFNKEKEHYVHHTRHELSKQRRALAVLENERDVELANYIATRSEAIEKHYRRQEAVVRDLVQTTDDVIGWLDKEREAKKELEEEIKSIEKQKLDTKKETREKIIEQSKYRLPDRQKMDSRVERASMKYHLQLNKNKELQDKIDVAIYLRSKYMKEEEKLNKQLDELNQEVSQTMNSTAEIYEQRDRAEATKVKVRDHLQKVKDQYQGELLNLSLTLSDNKKMEAFMRTKHKDNTKYLVQKRQNDLSKAIEMVHAKDEFALAFDRIKEATGKSDLNQIVSDFIEAEEDNFCLFLSIGEILDENERIRASLKEKQRENTQMEENELQSLDDKGQKIAESQERTLELKRRSETYKERMATQQQILDAFTEQVQKIIAILNVSKAALVDYVGKDGVIKDGKLIGCLAAIDRELTSLTRDFAMVEVTTRVGYRNKSEITPDEKMICRVPSVHIEQHSHPVVKPAPILRDKDELEEVKHVGPLDHSAARDIAVTSLLERAASRVSRVHIKNSTAHPPSRNIKR</sequence>
<evidence type="ECO:0000256" key="2">
    <source>
        <dbReference type="SAM" id="Coils"/>
    </source>
</evidence>
<dbReference type="Proteomes" id="UP001283361">
    <property type="component" value="Unassembled WGS sequence"/>
</dbReference>
<gene>
    <name evidence="4" type="ORF">RRG08_032843</name>
</gene>
<dbReference type="PANTHER" id="PTHR21694:SF18">
    <property type="entry name" value="COILED-COIL DOMAIN-CONTAINING PROTEIN 63"/>
    <property type="match status" value="1"/>
</dbReference>
<dbReference type="PANTHER" id="PTHR21694">
    <property type="entry name" value="COILED-COIL DOMAIN-CONTAINING PROTEIN 63"/>
    <property type="match status" value="1"/>
</dbReference>
<organism evidence="4 5">
    <name type="scientific">Elysia crispata</name>
    <name type="common">lettuce slug</name>
    <dbReference type="NCBI Taxonomy" id="231223"/>
    <lineage>
        <taxon>Eukaryota</taxon>
        <taxon>Metazoa</taxon>
        <taxon>Spiralia</taxon>
        <taxon>Lophotrochozoa</taxon>
        <taxon>Mollusca</taxon>
        <taxon>Gastropoda</taxon>
        <taxon>Heterobranchia</taxon>
        <taxon>Euthyneura</taxon>
        <taxon>Panpulmonata</taxon>
        <taxon>Sacoglossa</taxon>
        <taxon>Placobranchoidea</taxon>
        <taxon>Plakobranchidae</taxon>
        <taxon>Elysia</taxon>
    </lineage>
</organism>
<evidence type="ECO:0000256" key="1">
    <source>
        <dbReference type="ARBA" id="ARBA00023054"/>
    </source>
</evidence>
<reference evidence="4" key="1">
    <citation type="journal article" date="2023" name="G3 (Bethesda)">
        <title>A reference genome for the long-term kleptoplast-retaining sea slug Elysia crispata morphotype clarki.</title>
        <authorList>
            <person name="Eastman K.E."/>
            <person name="Pendleton A.L."/>
            <person name="Shaikh M.A."/>
            <person name="Suttiyut T."/>
            <person name="Ogas R."/>
            <person name="Tomko P."/>
            <person name="Gavelis G."/>
            <person name="Widhalm J.R."/>
            <person name="Wisecaver J.H."/>
        </authorList>
    </citation>
    <scope>NUCLEOTIDE SEQUENCE</scope>
    <source>
        <strain evidence="4">ECLA1</strain>
    </source>
</reference>
<evidence type="ECO:0000259" key="3">
    <source>
        <dbReference type="Pfam" id="PF21773"/>
    </source>
</evidence>
<name>A0AAE1AF59_9GAST</name>
<proteinExistence type="predicted"/>
<feature type="coiled-coil region" evidence="2">
    <location>
        <begin position="180"/>
        <end position="235"/>
    </location>
</feature>
<accession>A0AAE1AF59</accession>